<organism evidence="4 5">
    <name type="scientific">Durusdinium trenchii</name>
    <dbReference type="NCBI Taxonomy" id="1381693"/>
    <lineage>
        <taxon>Eukaryota</taxon>
        <taxon>Sar</taxon>
        <taxon>Alveolata</taxon>
        <taxon>Dinophyceae</taxon>
        <taxon>Suessiales</taxon>
        <taxon>Symbiodiniaceae</taxon>
        <taxon>Durusdinium</taxon>
    </lineage>
</organism>
<dbReference type="InterPro" id="IPR043129">
    <property type="entry name" value="ATPase_NBD"/>
</dbReference>
<comment type="catalytic activity">
    <reaction evidence="1">
        <text>ATP + H2O = ADP + phosphate + H(+)</text>
        <dbReference type="Rhea" id="RHEA:13065"/>
        <dbReference type="ChEBI" id="CHEBI:15377"/>
        <dbReference type="ChEBI" id="CHEBI:15378"/>
        <dbReference type="ChEBI" id="CHEBI:30616"/>
        <dbReference type="ChEBI" id="CHEBI:43474"/>
        <dbReference type="ChEBI" id="CHEBI:456216"/>
    </reaction>
</comment>
<evidence type="ECO:0000256" key="3">
    <source>
        <dbReference type="SAM" id="Coils"/>
    </source>
</evidence>
<dbReference type="SMART" id="SM00268">
    <property type="entry name" value="ACTIN"/>
    <property type="match status" value="1"/>
</dbReference>
<dbReference type="InterPro" id="IPR004000">
    <property type="entry name" value="Actin"/>
</dbReference>
<dbReference type="SUPFAM" id="SSF53067">
    <property type="entry name" value="Actin-like ATPase domain"/>
    <property type="match status" value="2"/>
</dbReference>
<evidence type="ECO:0000256" key="1">
    <source>
        <dbReference type="ARBA" id="ARBA00049360"/>
    </source>
</evidence>
<reference evidence="4 5" key="1">
    <citation type="submission" date="2024-02" db="EMBL/GenBank/DDBJ databases">
        <authorList>
            <person name="Chen Y."/>
            <person name="Shah S."/>
            <person name="Dougan E. K."/>
            <person name="Thang M."/>
            <person name="Chan C."/>
        </authorList>
    </citation>
    <scope>NUCLEOTIDE SEQUENCE [LARGE SCALE GENOMIC DNA]</scope>
</reference>
<evidence type="ECO:0000313" key="5">
    <source>
        <dbReference type="Proteomes" id="UP001642484"/>
    </source>
</evidence>
<keyword evidence="5" id="KW-1185">Reference proteome</keyword>
<dbReference type="PRINTS" id="PR00190">
    <property type="entry name" value="ACTIN"/>
</dbReference>
<dbReference type="Gene3D" id="3.90.640.10">
    <property type="entry name" value="Actin, Chain A, domain 4"/>
    <property type="match status" value="1"/>
</dbReference>
<dbReference type="Pfam" id="PF00022">
    <property type="entry name" value="Actin"/>
    <property type="match status" value="2"/>
</dbReference>
<feature type="coiled-coil region" evidence="3">
    <location>
        <begin position="401"/>
        <end position="449"/>
    </location>
</feature>
<dbReference type="EMBL" id="CAXAMN010015025">
    <property type="protein sequence ID" value="CAK9044858.1"/>
    <property type="molecule type" value="Genomic_DNA"/>
</dbReference>
<name>A0ABP0M126_9DINO</name>
<dbReference type="Proteomes" id="UP001642484">
    <property type="component" value="Unassembled WGS sequence"/>
</dbReference>
<evidence type="ECO:0000256" key="2">
    <source>
        <dbReference type="RuleBase" id="RU000487"/>
    </source>
</evidence>
<evidence type="ECO:0000313" key="4">
    <source>
        <dbReference type="EMBL" id="CAK9044858.1"/>
    </source>
</evidence>
<proteinExistence type="inferred from homology"/>
<evidence type="ECO:0008006" key="6">
    <source>
        <dbReference type="Google" id="ProtNLM"/>
    </source>
</evidence>
<protein>
    <recommendedName>
        <fullName evidence="6">Actin-like protein</fullName>
    </recommendedName>
</protein>
<dbReference type="Gene3D" id="3.30.420.40">
    <property type="match status" value="2"/>
</dbReference>
<keyword evidence="3" id="KW-0175">Coiled coil</keyword>
<gene>
    <name evidence="4" type="ORF">CCMP2556_LOCUS23541</name>
</gene>
<comment type="similarity">
    <text evidence="2">Belongs to the actin family.</text>
</comment>
<comment type="caution">
    <text evidence="4">The sequence shown here is derived from an EMBL/GenBank/DDBJ whole genome shotgun (WGS) entry which is preliminary data.</text>
</comment>
<accession>A0ABP0M126</accession>
<dbReference type="PANTHER" id="PTHR11937">
    <property type="entry name" value="ACTIN"/>
    <property type="match status" value="1"/>
</dbReference>
<sequence>MIVSPDDDFTILVFDMGTGYFKVGCGGDDAPLQFRTMLAKKEDETLVGEAAEAATKGASRYTRSYPIQRLIPEKWEEMMHVWSHAFYNVARKAPDECVVVITEAPLVPRETREYIGQCMLRSFQVAAVNFIHQETAALFSTGMTTGIVVDSGYSVTRSVAVVEGALLSHTYKFVELGGQDVSAWIHERLPEVDDEVDLVKRTACYIPEDMEQERKDGKGVTMELQRGEVHVPLECRIEAPNILFDPKACENIVCLMEKCEYESIQSMVADTLLKAAPESQKSLAANVVLVGGNSKFHNYGARLNLEVNKELNERHSIVSSVKVKAAAEREYQVRAMFTGGFLSTAMDATMGSIAPTGLKGKLAALEEIESLRGDKAGIEEHYQGQLQELKKTMVGDVQRLQDEVKRHFAQQKAENSRLQQQITTLKGEKTSLQQQILGLQRRVQEIEEQAGQSKDVKGGQSYATIPSDCSHFGFVCFLKCRWAPIEDAGEK</sequence>